<dbReference type="STRING" id="69322.SAMN05443669_100829"/>
<organism evidence="2 3">
    <name type="scientific">Flavobacterium xanthum</name>
    <dbReference type="NCBI Taxonomy" id="69322"/>
    <lineage>
        <taxon>Bacteria</taxon>
        <taxon>Pseudomonadati</taxon>
        <taxon>Bacteroidota</taxon>
        <taxon>Flavobacteriia</taxon>
        <taxon>Flavobacteriales</taxon>
        <taxon>Flavobacteriaceae</taxon>
        <taxon>Flavobacterium</taxon>
    </lineage>
</organism>
<accession>A0A1M7AZU1</accession>
<dbReference type="InterPro" id="IPR005901">
    <property type="entry name" value="GLPGLI"/>
</dbReference>
<dbReference type="OrthoDB" id="1429333at2"/>
<keyword evidence="3" id="KW-1185">Reference proteome</keyword>
<keyword evidence="1" id="KW-0732">Signal</keyword>
<dbReference type="NCBIfam" id="TIGR01200">
    <property type="entry name" value="GLPGLI"/>
    <property type="match status" value="1"/>
</dbReference>
<dbReference type="Proteomes" id="UP000184260">
    <property type="component" value="Unassembled WGS sequence"/>
</dbReference>
<dbReference type="RefSeq" id="WP_073352487.1">
    <property type="nucleotide sequence ID" value="NZ_FRBU01000008.1"/>
</dbReference>
<dbReference type="EMBL" id="FRBU01000008">
    <property type="protein sequence ID" value="SHL48252.1"/>
    <property type="molecule type" value="Genomic_DNA"/>
</dbReference>
<dbReference type="Pfam" id="PF09697">
    <property type="entry name" value="Porph_ging"/>
    <property type="match status" value="1"/>
</dbReference>
<dbReference type="AlphaFoldDB" id="A0A1M7AZU1"/>
<proteinExistence type="predicted"/>
<gene>
    <name evidence="2" type="ORF">SAMN05443669_100829</name>
</gene>
<sequence>MKKLKIILIFLTFSCVSIGFGQTASGTIIYKIQLIGYGVDNKDPEFKELNEATVKIANQQTCTLNFNSTQSSSVLDKYLCSDAENNRLVRMATSMAFIVTNESDYFFDKLSNTAVKRDDNGNLIKKIHNKLDWEITTESKVIDGYLCYKAIYYDKFINRKGVNRSIPIVAWFAPSLPYGYGPKYFNGLPGLILELNDRETTFYATSIKILRGTEIKIDFPKGKTVSQEQHSKKVMSN</sequence>
<evidence type="ECO:0000313" key="2">
    <source>
        <dbReference type="EMBL" id="SHL48252.1"/>
    </source>
</evidence>
<evidence type="ECO:0000313" key="3">
    <source>
        <dbReference type="Proteomes" id="UP000184260"/>
    </source>
</evidence>
<evidence type="ECO:0000256" key="1">
    <source>
        <dbReference type="SAM" id="SignalP"/>
    </source>
</evidence>
<feature type="chain" id="PRO_5013020131" evidence="1">
    <location>
        <begin position="22"/>
        <end position="237"/>
    </location>
</feature>
<protein>
    <submittedName>
        <fullName evidence="2">GLPGLI family protein</fullName>
    </submittedName>
</protein>
<feature type="signal peptide" evidence="1">
    <location>
        <begin position="1"/>
        <end position="21"/>
    </location>
</feature>
<name>A0A1M7AZU1_9FLAO</name>
<reference evidence="3" key="1">
    <citation type="submission" date="2016-11" db="EMBL/GenBank/DDBJ databases">
        <authorList>
            <person name="Varghese N."/>
            <person name="Submissions S."/>
        </authorList>
    </citation>
    <scope>NUCLEOTIDE SEQUENCE [LARGE SCALE GENOMIC DNA]</scope>
    <source>
        <strain evidence="3">DSM 3661</strain>
    </source>
</reference>